<evidence type="ECO:0000313" key="1">
    <source>
        <dbReference type="EMBL" id="MWV42801.1"/>
    </source>
</evidence>
<dbReference type="AlphaFoldDB" id="A0A7X3LER1"/>
<sequence>MNIKRVMIVGTMVVVMSFGGTALGGSITSASPVLKWSFPGVAEKDDLLDALNYSSDEELYDSLYEGQSLHDIAVDRGGNIAKVIELQTAQLAQQLDDRLNSGSITAEQYAAHKEELKEIVEQSVFTAFGHQEVHKGTNRYHS</sequence>
<dbReference type="EMBL" id="WUBI01000001">
    <property type="protein sequence ID" value="MWV42801.1"/>
    <property type="molecule type" value="Genomic_DNA"/>
</dbReference>
<organism evidence="1 2">
    <name type="scientific">Paenibacillus dendrobii</name>
    <dbReference type="NCBI Taxonomy" id="2691084"/>
    <lineage>
        <taxon>Bacteria</taxon>
        <taxon>Bacillati</taxon>
        <taxon>Bacillota</taxon>
        <taxon>Bacilli</taxon>
        <taxon>Bacillales</taxon>
        <taxon>Paenibacillaceae</taxon>
        <taxon>Paenibacillus</taxon>
    </lineage>
</organism>
<accession>A0A7X3LER1</accession>
<evidence type="ECO:0000313" key="2">
    <source>
        <dbReference type="Proteomes" id="UP000460318"/>
    </source>
</evidence>
<reference evidence="1 2" key="1">
    <citation type="submission" date="2019-12" db="EMBL/GenBank/DDBJ databases">
        <title>Paenibacillus sp. nov., an endophytic bacterium isolated from the stem of Dendrobium.</title>
        <authorList>
            <person name="Zhao R."/>
        </authorList>
    </citation>
    <scope>NUCLEOTIDE SEQUENCE [LARGE SCALE GENOMIC DNA]</scope>
    <source>
        <strain evidence="1 2">HJL G12</strain>
    </source>
</reference>
<dbReference type="Proteomes" id="UP000460318">
    <property type="component" value="Unassembled WGS sequence"/>
</dbReference>
<keyword evidence="2" id="KW-1185">Reference proteome</keyword>
<protein>
    <submittedName>
        <fullName evidence="1">Uncharacterized protein</fullName>
    </submittedName>
</protein>
<dbReference type="RefSeq" id="WP_160496372.1">
    <property type="nucleotide sequence ID" value="NZ_WUBI01000001.1"/>
</dbReference>
<gene>
    <name evidence="1" type="ORF">GRF59_04100</name>
</gene>
<comment type="caution">
    <text evidence="1">The sequence shown here is derived from an EMBL/GenBank/DDBJ whole genome shotgun (WGS) entry which is preliminary data.</text>
</comment>
<name>A0A7X3LER1_9BACL</name>
<proteinExistence type="predicted"/>